<feature type="domain" description="Tyrosine-protein kinase ephrin type A/B receptor-like" evidence="4">
    <location>
        <begin position="130"/>
        <end position="172"/>
    </location>
</feature>
<dbReference type="Gene3D" id="2.10.50.10">
    <property type="entry name" value="Tumor Necrosis Factor Receptor, subunit A, domain 2"/>
    <property type="match status" value="1"/>
</dbReference>
<gene>
    <name evidence="5" type="ORF">Cvel_3516</name>
</gene>
<proteinExistence type="predicted"/>
<evidence type="ECO:0000313" key="5">
    <source>
        <dbReference type="EMBL" id="CEM15085.1"/>
    </source>
</evidence>
<evidence type="ECO:0000256" key="3">
    <source>
        <dbReference type="SAM" id="SignalP"/>
    </source>
</evidence>
<feature type="signal peptide" evidence="3">
    <location>
        <begin position="1"/>
        <end position="28"/>
    </location>
</feature>
<accession>A0A0G4FM78</accession>
<feature type="chain" id="PRO_5005189286" description="Tyrosine-protein kinase ephrin type A/B receptor-like domain-containing protein" evidence="3">
    <location>
        <begin position="29"/>
        <end position="376"/>
    </location>
</feature>
<organism evidence="5">
    <name type="scientific">Chromera velia CCMP2878</name>
    <dbReference type="NCBI Taxonomy" id="1169474"/>
    <lineage>
        <taxon>Eukaryota</taxon>
        <taxon>Sar</taxon>
        <taxon>Alveolata</taxon>
        <taxon>Colpodellida</taxon>
        <taxon>Chromeraceae</taxon>
        <taxon>Chromera</taxon>
    </lineage>
</organism>
<keyword evidence="2" id="KW-1133">Transmembrane helix</keyword>
<feature type="region of interest" description="Disordered" evidence="1">
    <location>
        <begin position="248"/>
        <end position="267"/>
    </location>
</feature>
<dbReference type="VEuPathDB" id="CryptoDB:Cvel_3516"/>
<evidence type="ECO:0000256" key="1">
    <source>
        <dbReference type="SAM" id="MobiDB-lite"/>
    </source>
</evidence>
<dbReference type="InterPro" id="IPR009030">
    <property type="entry name" value="Growth_fac_rcpt_cys_sf"/>
</dbReference>
<dbReference type="InterPro" id="IPR011641">
    <property type="entry name" value="Tyr-kin_ephrin_A/B_rcpt-like"/>
</dbReference>
<keyword evidence="3" id="KW-0732">Signal</keyword>
<dbReference type="SMART" id="SM01411">
    <property type="entry name" value="Ephrin_rec_like"/>
    <property type="match status" value="1"/>
</dbReference>
<feature type="transmembrane region" description="Helical" evidence="2">
    <location>
        <begin position="304"/>
        <end position="325"/>
    </location>
</feature>
<sequence>MGVMGKPLLSSLWLSFLCLLPFLREIGSVCYLTGDDCAACWKTIVSTSTTTLDTCPTGLALAWIDEPLDELTTDDTDSAAYRFTVDTTTYPTYQPSGSDISHANIHSCFTSVGAWSCTACPAGQYRGSSDDASECLRCPLGSYSESTGASACTSCPSTKTTGGLGSLKSSDCTCDTEEYLDHKNDVCVSCETLTHLTCEGGDALPLSAPGFWTELVETPSEFSTPRSFKCGTPSACPGGHFDQTLFSSTDSDTESAASSASTSSSNSTAIAQCNGQRVGLMCESCPAGMFKTSDDCRECQGGSVSWPLIVAIIGSILLMVGFYYGINGSYTARYSPVSGLIASMSICFLFAQIRKAGRQGRAGQGRAGQVGWMVSR</sequence>
<name>A0A0G4FM78_9ALVE</name>
<reference evidence="5" key="1">
    <citation type="submission" date="2014-11" db="EMBL/GenBank/DDBJ databases">
        <authorList>
            <person name="Otto D Thomas"/>
            <person name="Naeem Raeece"/>
        </authorList>
    </citation>
    <scope>NUCLEOTIDE SEQUENCE</scope>
</reference>
<keyword evidence="2" id="KW-0472">Membrane</keyword>
<dbReference type="PhylomeDB" id="A0A0G4FM78"/>
<protein>
    <recommendedName>
        <fullName evidence="4">Tyrosine-protein kinase ephrin type A/B receptor-like domain-containing protein</fullName>
    </recommendedName>
</protein>
<dbReference type="EMBL" id="CDMZ01000474">
    <property type="protein sequence ID" value="CEM15085.1"/>
    <property type="molecule type" value="Genomic_DNA"/>
</dbReference>
<dbReference type="Pfam" id="PF07699">
    <property type="entry name" value="Ephrin_rec_like"/>
    <property type="match status" value="1"/>
</dbReference>
<dbReference type="AlphaFoldDB" id="A0A0G4FM78"/>
<dbReference type="SUPFAM" id="SSF57184">
    <property type="entry name" value="Growth factor receptor domain"/>
    <property type="match status" value="1"/>
</dbReference>
<evidence type="ECO:0000256" key="2">
    <source>
        <dbReference type="SAM" id="Phobius"/>
    </source>
</evidence>
<keyword evidence="2" id="KW-0812">Transmembrane</keyword>
<evidence type="ECO:0000259" key="4">
    <source>
        <dbReference type="Pfam" id="PF07699"/>
    </source>
</evidence>